<dbReference type="InterPro" id="IPR007421">
    <property type="entry name" value="Schlafen_AlbA_2_dom"/>
</dbReference>
<dbReference type="Pfam" id="PF04326">
    <property type="entry name" value="SLFN_AlbA_2"/>
    <property type="match status" value="1"/>
</dbReference>
<organism evidence="2 3">
    <name type="scientific">Polyangium spumosum</name>
    <dbReference type="NCBI Taxonomy" id="889282"/>
    <lineage>
        <taxon>Bacteria</taxon>
        <taxon>Pseudomonadati</taxon>
        <taxon>Myxococcota</taxon>
        <taxon>Polyangia</taxon>
        <taxon>Polyangiales</taxon>
        <taxon>Polyangiaceae</taxon>
        <taxon>Polyangium</taxon>
    </lineage>
</organism>
<keyword evidence="3" id="KW-1185">Reference proteome</keyword>
<name>A0A6N7PYE2_9BACT</name>
<dbReference type="Gene3D" id="3.30.950.30">
    <property type="entry name" value="Schlafen, AAA domain"/>
    <property type="match status" value="1"/>
</dbReference>
<dbReference type="Proteomes" id="UP000440224">
    <property type="component" value="Unassembled WGS sequence"/>
</dbReference>
<dbReference type="OrthoDB" id="9789524at2"/>
<dbReference type="AlphaFoldDB" id="A0A6N7PYE2"/>
<dbReference type="PANTHER" id="PTHR30595">
    <property type="entry name" value="GLPR-RELATED TRANSCRIPTIONAL REPRESSOR"/>
    <property type="match status" value="1"/>
</dbReference>
<dbReference type="Pfam" id="PF13749">
    <property type="entry name" value="HATPase_c_4"/>
    <property type="match status" value="1"/>
</dbReference>
<dbReference type="EMBL" id="WJIE01000007">
    <property type="protein sequence ID" value="MRG95285.1"/>
    <property type="molecule type" value="Genomic_DNA"/>
</dbReference>
<feature type="domain" description="Schlafen AlbA-2" evidence="1">
    <location>
        <begin position="14"/>
        <end position="130"/>
    </location>
</feature>
<evidence type="ECO:0000259" key="1">
    <source>
        <dbReference type="Pfam" id="PF04326"/>
    </source>
</evidence>
<sequence length="397" mass="43859">MTEQEIASLAADLESFRVERKQSFTSAKSAIEEVICAFANDLPGMGETGVLLIGVHDKTGEPTGLEVTDQLLQQITGIRSDGAILPFPVMHVYKATLAGKDIVVVEVQPSHEPPVRLRGRVRIRVGPRRDTATRDEERILTERRRNWDGPFDQRPIRGSTLDELDLKLFEREFLPSAVAPEVLRENGRSIPEQLAALHLASPDAVPNVAGLLILGREPTTYLPGAYVQFLRVDGTELTDPIVDRKELSGPLPEVLRRMDEITSAHIHVATAVTGGPVERRSPDYPMAALQQLLRNAAIHRNYETSNAPLQWYWFSDRIEIHNPGGLFGRATPQTFGKPGGNDYRNPTVAAALYQLGFVQRFGMGVPLARKACKDNGNPEPEFILEPSTFGVIVKARA</sequence>
<proteinExistence type="predicted"/>
<protein>
    <submittedName>
        <fullName evidence="2">Transcriptional regulator</fullName>
    </submittedName>
</protein>
<dbReference type="Gene3D" id="3.30.565.60">
    <property type="match status" value="1"/>
</dbReference>
<dbReference type="InterPro" id="IPR038461">
    <property type="entry name" value="Schlafen_AlbA_2_dom_sf"/>
</dbReference>
<reference evidence="2 3" key="1">
    <citation type="submission" date="2019-10" db="EMBL/GenBank/DDBJ databases">
        <title>A soil myxobacterium in the family Polyangiaceae.</title>
        <authorList>
            <person name="Li Y."/>
            <person name="Wang J."/>
        </authorList>
    </citation>
    <scope>NUCLEOTIDE SEQUENCE [LARGE SCALE GENOMIC DNA]</scope>
    <source>
        <strain evidence="2 3">DSM 14734</strain>
    </source>
</reference>
<accession>A0A6N7PYE2</accession>
<evidence type="ECO:0000313" key="3">
    <source>
        <dbReference type="Proteomes" id="UP000440224"/>
    </source>
</evidence>
<dbReference type="PANTHER" id="PTHR30595:SF6">
    <property type="entry name" value="SCHLAFEN ALBA-2 DOMAIN-CONTAINING PROTEIN"/>
    <property type="match status" value="1"/>
</dbReference>
<gene>
    <name evidence="2" type="ORF">GF068_25695</name>
</gene>
<dbReference type="InterPro" id="IPR038475">
    <property type="entry name" value="RecG_C_sf"/>
</dbReference>
<evidence type="ECO:0000313" key="2">
    <source>
        <dbReference type="EMBL" id="MRG95285.1"/>
    </source>
</evidence>
<comment type="caution">
    <text evidence="2">The sequence shown here is derived from an EMBL/GenBank/DDBJ whole genome shotgun (WGS) entry which is preliminary data.</text>
</comment>